<reference evidence="10" key="1">
    <citation type="submission" date="2023-10" db="EMBL/GenBank/DDBJ databases">
        <title>Screening of Alkalihalophilus pseudofirmusBZ-TG-HK211 and Its Alleviation of Salt Stress on Rapeseed Growth.</title>
        <authorList>
            <person name="Zhao B."/>
            <person name="Guo T."/>
        </authorList>
    </citation>
    <scope>NUCLEOTIDE SEQUENCE</scope>
    <source>
        <strain evidence="10">BZ-TG-HK211</strain>
    </source>
</reference>
<dbReference type="CDD" id="cd02503">
    <property type="entry name" value="MobA"/>
    <property type="match status" value="1"/>
</dbReference>
<dbReference type="PANTHER" id="PTHR19136">
    <property type="entry name" value="MOLYBDENUM COFACTOR GUANYLYLTRANSFERASE"/>
    <property type="match status" value="1"/>
</dbReference>
<feature type="binding site" evidence="8">
    <location>
        <position position="22"/>
    </location>
    <ligand>
        <name>GTP</name>
        <dbReference type="ChEBI" id="CHEBI:37565"/>
    </ligand>
</feature>
<comment type="caution">
    <text evidence="8">Lacks conserved residue(s) required for the propagation of feature annotation.</text>
</comment>
<keyword evidence="2 8" id="KW-0808">Transferase</keyword>
<feature type="domain" description="MobA-like NTP transferase" evidence="9">
    <location>
        <begin position="7"/>
        <end position="156"/>
    </location>
</feature>
<dbReference type="SUPFAM" id="SSF53448">
    <property type="entry name" value="Nucleotide-diphospho-sugar transferases"/>
    <property type="match status" value="1"/>
</dbReference>
<dbReference type="AlphaFoldDB" id="A0AAJ2NNS9"/>
<dbReference type="RefSeq" id="WP_323466818.1">
    <property type="nucleotide sequence ID" value="NZ_CP144224.1"/>
</dbReference>
<dbReference type="InterPro" id="IPR013482">
    <property type="entry name" value="Molybde_CF_guanTrfase"/>
</dbReference>
<dbReference type="HAMAP" id="MF_00316">
    <property type="entry name" value="MobA"/>
    <property type="match status" value="1"/>
</dbReference>
<dbReference type="InterPro" id="IPR029044">
    <property type="entry name" value="Nucleotide-diphossugar_trans"/>
</dbReference>
<organism evidence="10 11">
    <name type="scientific">Alkalihalophilus pseudofirmus</name>
    <name type="common">Bacillus pseudofirmus</name>
    <dbReference type="NCBI Taxonomy" id="79885"/>
    <lineage>
        <taxon>Bacteria</taxon>
        <taxon>Bacillati</taxon>
        <taxon>Bacillota</taxon>
        <taxon>Bacilli</taxon>
        <taxon>Bacillales</taxon>
        <taxon>Bacillaceae</taxon>
        <taxon>Alkalihalophilus</taxon>
    </lineage>
</organism>
<evidence type="ECO:0000256" key="7">
    <source>
        <dbReference type="ARBA" id="ARBA00023150"/>
    </source>
</evidence>
<keyword evidence="4 8" id="KW-0547">Nucleotide-binding</keyword>
<evidence type="ECO:0000256" key="4">
    <source>
        <dbReference type="ARBA" id="ARBA00022741"/>
    </source>
</evidence>
<evidence type="ECO:0000259" key="9">
    <source>
        <dbReference type="Pfam" id="PF12804"/>
    </source>
</evidence>
<evidence type="ECO:0000313" key="10">
    <source>
        <dbReference type="EMBL" id="MDV2885789.1"/>
    </source>
</evidence>
<keyword evidence="7 8" id="KW-0501">Molybdenum cofactor biosynthesis</keyword>
<dbReference type="GO" id="GO:0061603">
    <property type="term" value="F:molybdenum cofactor guanylyltransferase activity"/>
    <property type="evidence" value="ECO:0007669"/>
    <property type="project" value="UniProtKB-EC"/>
</dbReference>
<dbReference type="InterPro" id="IPR025877">
    <property type="entry name" value="MobA-like_NTP_Trfase"/>
</dbReference>
<dbReference type="PANTHER" id="PTHR19136:SF81">
    <property type="entry name" value="MOLYBDENUM COFACTOR GUANYLYLTRANSFERASE"/>
    <property type="match status" value="1"/>
</dbReference>
<comment type="similarity">
    <text evidence="8">Belongs to the MobA family.</text>
</comment>
<dbReference type="GO" id="GO:0046872">
    <property type="term" value="F:metal ion binding"/>
    <property type="evidence" value="ECO:0007669"/>
    <property type="project" value="UniProtKB-KW"/>
</dbReference>
<evidence type="ECO:0000313" key="11">
    <source>
        <dbReference type="Proteomes" id="UP001285636"/>
    </source>
</evidence>
<comment type="caution">
    <text evidence="10">The sequence shown here is derived from an EMBL/GenBank/DDBJ whole genome shotgun (WGS) entry which is preliminary data.</text>
</comment>
<accession>A0AAJ2NNS9</accession>
<keyword evidence="10" id="KW-0548">Nucleotidyltransferase</keyword>
<evidence type="ECO:0000256" key="1">
    <source>
        <dbReference type="ARBA" id="ARBA00022490"/>
    </source>
</evidence>
<gene>
    <name evidence="8" type="primary">mobA</name>
    <name evidence="10" type="ORF">RYX45_11415</name>
</gene>
<comment type="function">
    <text evidence="8">Transfers a GMP moiety from GTP to Mo-molybdopterin (Mo-MPT) cofactor (Moco or molybdenum cofactor) to form Mo-molybdopterin guanine dinucleotide (Mo-MGD) cofactor.</text>
</comment>
<evidence type="ECO:0000256" key="8">
    <source>
        <dbReference type="HAMAP-Rule" id="MF_00316"/>
    </source>
</evidence>
<evidence type="ECO:0000256" key="2">
    <source>
        <dbReference type="ARBA" id="ARBA00022679"/>
    </source>
</evidence>
<dbReference type="GO" id="GO:0006777">
    <property type="term" value="P:Mo-molybdopterin cofactor biosynthetic process"/>
    <property type="evidence" value="ECO:0007669"/>
    <property type="project" value="UniProtKB-KW"/>
</dbReference>
<name>A0AAJ2NNS9_ALKPS</name>
<evidence type="ECO:0000256" key="6">
    <source>
        <dbReference type="ARBA" id="ARBA00023134"/>
    </source>
</evidence>
<dbReference type="EC" id="2.7.7.77" evidence="8"/>
<feature type="binding site" evidence="8">
    <location>
        <begin position="10"/>
        <end position="12"/>
    </location>
    <ligand>
        <name>GTP</name>
        <dbReference type="ChEBI" id="CHEBI:37565"/>
    </ligand>
</feature>
<keyword evidence="6 8" id="KW-0342">GTP-binding</keyword>
<evidence type="ECO:0000256" key="3">
    <source>
        <dbReference type="ARBA" id="ARBA00022723"/>
    </source>
</evidence>
<comment type="cofactor">
    <cofactor evidence="8">
        <name>Mg(2+)</name>
        <dbReference type="ChEBI" id="CHEBI:18420"/>
    </cofactor>
</comment>
<dbReference type="GO" id="GO:0005525">
    <property type="term" value="F:GTP binding"/>
    <property type="evidence" value="ECO:0007669"/>
    <property type="project" value="UniProtKB-UniRule"/>
</dbReference>
<feature type="binding site" evidence="8">
    <location>
        <position position="70"/>
    </location>
    <ligand>
        <name>GTP</name>
        <dbReference type="ChEBI" id="CHEBI:37565"/>
    </ligand>
</feature>
<comment type="domain">
    <text evidence="8">The N-terminal domain determines nucleotide recognition and specific binding, while the C-terminal domain determines the specific binding to the target protein.</text>
</comment>
<comment type="subcellular location">
    <subcellularLocation>
        <location evidence="8">Cytoplasm</location>
    </subcellularLocation>
</comment>
<dbReference type="Pfam" id="PF12804">
    <property type="entry name" value="NTP_transf_3"/>
    <property type="match status" value="1"/>
</dbReference>
<dbReference type="Gene3D" id="3.90.550.10">
    <property type="entry name" value="Spore Coat Polysaccharide Biosynthesis Protein SpsA, Chain A"/>
    <property type="match status" value="1"/>
</dbReference>
<feature type="binding site" evidence="8">
    <location>
        <position position="101"/>
    </location>
    <ligand>
        <name>GTP</name>
        <dbReference type="ChEBI" id="CHEBI:37565"/>
    </ligand>
</feature>
<dbReference type="EMBL" id="JAWJAY010000002">
    <property type="protein sequence ID" value="MDV2885789.1"/>
    <property type="molecule type" value="Genomic_DNA"/>
</dbReference>
<keyword evidence="5 8" id="KW-0460">Magnesium</keyword>
<dbReference type="Proteomes" id="UP001285636">
    <property type="component" value="Unassembled WGS sequence"/>
</dbReference>
<protein>
    <recommendedName>
        <fullName evidence="8">Probable molybdenum cofactor guanylyltransferase</fullName>
        <shortName evidence="8">MoCo guanylyltransferase</shortName>
        <ecNumber evidence="8">2.7.7.77</ecNumber>
    </recommendedName>
    <alternativeName>
        <fullName evidence="8">GTP:molybdopterin guanylyltransferase</fullName>
    </alternativeName>
    <alternativeName>
        <fullName evidence="8">Mo-MPT guanylyltransferase</fullName>
    </alternativeName>
    <alternativeName>
        <fullName evidence="8">Molybdopterin guanylyltransferase</fullName>
    </alternativeName>
    <alternativeName>
        <fullName evidence="8">Molybdopterin-guanine dinucleotide synthase</fullName>
        <shortName evidence="8">MGD synthase</shortName>
    </alternativeName>
</protein>
<keyword evidence="1 8" id="KW-0963">Cytoplasm</keyword>
<proteinExistence type="inferred from homology"/>
<feature type="binding site" evidence="8">
    <location>
        <position position="101"/>
    </location>
    <ligand>
        <name>Mg(2+)</name>
        <dbReference type="ChEBI" id="CHEBI:18420"/>
    </ligand>
</feature>
<dbReference type="GO" id="GO:0005737">
    <property type="term" value="C:cytoplasm"/>
    <property type="evidence" value="ECO:0007669"/>
    <property type="project" value="UniProtKB-SubCell"/>
</dbReference>
<evidence type="ECO:0000256" key="5">
    <source>
        <dbReference type="ARBA" id="ARBA00022842"/>
    </source>
</evidence>
<comment type="catalytic activity">
    <reaction evidence="8">
        <text>Mo-molybdopterin + GTP + H(+) = Mo-molybdopterin guanine dinucleotide + diphosphate</text>
        <dbReference type="Rhea" id="RHEA:34243"/>
        <dbReference type="ChEBI" id="CHEBI:15378"/>
        <dbReference type="ChEBI" id="CHEBI:33019"/>
        <dbReference type="ChEBI" id="CHEBI:37565"/>
        <dbReference type="ChEBI" id="CHEBI:71302"/>
        <dbReference type="ChEBI" id="CHEBI:71310"/>
        <dbReference type="EC" id="2.7.7.77"/>
    </reaction>
</comment>
<keyword evidence="3 8" id="KW-0479">Metal-binding</keyword>
<sequence length="196" mass="22192">MERKYLGVVLAGGQSRRYGRQKALAHYQSKPFFMHSLDALKDLTEEQLIICHPAILKDIKAKTKTSVVLDHPKYQGLGPLAGLYTAMRTKDAEWYVTAPCDTPYIHTNVYKKLIKIQQETISQAIIPIIEGRKQPLIGLYHKSLQHTISELLDQEIYKVGALLEAADTYLAADSSFDPEAFHNVNKPEDWPEAKLD</sequence>